<proteinExistence type="inferred from homology"/>
<dbReference type="InterPro" id="IPR035926">
    <property type="entry name" value="NusB-like_sf"/>
</dbReference>
<dbReference type="GO" id="GO:0006353">
    <property type="term" value="P:DNA-templated transcription termination"/>
    <property type="evidence" value="ECO:0007669"/>
    <property type="project" value="InterPro"/>
</dbReference>
<accession>A0A3A1YG03</accession>
<evidence type="ECO:0000256" key="4">
    <source>
        <dbReference type="ARBA" id="ARBA00023015"/>
    </source>
</evidence>
<keyword evidence="8" id="KW-1185">Reference proteome</keyword>
<dbReference type="Gene3D" id="1.10.940.10">
    <property type="entry name" value="NusB-like"/>
    <property type="match status" value="1"/>
</dbReference>
<evidence type="ECO:0000313" key="8">
    <source>
        <dbReference type="Proteomes" id="UP000265916"/>
    </source>
</evidence>
<dbReference type="RefSeq" id="WP_119531906.1">
    <property type="nucleotide sequence ID" value="NZ_JBHSSP010000020.1"/>
</dbReference>
<dbReference type="OrthoDB" id="9789556at2"/>
<dbReference type="InterPro" id="IPR011605">
    <property type="entry name" value="NusB_fam"/>
</dbReference>
<dbReference type="GO" id="GO:0003723">
    <property type="term" value="F:RNA binding"/>
    <property type="evidence" value="ECO:0007669"/>
    <property type="project" value="UniProtKB-KW"/>
</dbReference>
<reference evidence="7 8" key="1">
    <citation type="submission" date="2017-08" db="EMBL/GenBank/DDBJ databases">
        <title>Reclassification of Bisgaard taxon 37 and 44.</title>
        <authorList>
            <person name="Christensen H."/>
        </authorList>
    </citation>
    <scope>NUCLEOTIDE SEQUENCE [LARGE SCALE GENOMIC DNA]</scope>
    <source>
        <strain evidence="7 8">111</strain>
    </source>
</reference>
<comment type="similarity">
    <text evidence="1">Belongs to the NusB family.</text>
</comment>
<dbReference type="AlphaFoldDB" id="A0A3A1YG03"/>
<evidence type="ECO:0000259" key="6">
    <source>
        <dbReference type="Pfam" id="PF01029"/>
    </source>
</evidence>
<evidence type="ECO:0000256" key="5">
    <source>
        <dbReference type="ARBA" id="ARBA00023163"/>
    </source>
</evidence>
<dbReference type="GO" id="GO:0031564">
    <property type="term" value="P:transcription antitermination"/>
    <property type="evidence" value="ECO:0007669"/>
    <property type="project" value="UniProtKB-KW"/>
</dbReference>
<protein>
    <submittedName>
        <fullName evidence="7">Transcription antitermination factor NusB</fullName>
    </submittedName>
</protein>
<evidence type="ECO:0000256" key="3">
    <source>
        <dbReference type="ARBA" id="ARBA00022884"/>
    </source>
</evidence>
<dbReference type="EMBL" id="NRJG01000105">
    <property type="protein sequence ID" value="RIY36481.1"/>
    <property type="molecule type" value="Genomic_DNA"/>
</dbReference>
<dbReference type="Proteomes" id="UP000265916">
    <property type="component" value="Unassembled WGS sequence"/>
</dbReference>
<comment type="caution">
    <text evidence="7">The sequence shown here is derived from an EMBL/GenBank/DDBJ whole genome shotgun (WGS) entry which is preliminary data.</text>
</comment>
<evidence type="ECO:0000256" key="2">
    <source>
        <dbReference type="ARBA" id="ARBA00022814"/>
    </source>
</evidence>
<evidence type="ECO:0000256" key="1">
    <source>
        <dbReference type="ARBA" id="ARBA00005952"/>
    </source>
</evidence>
<keyword evidence="4" id="KW-0805">Transcription regulation</keyword>
<gene>
    <name evidence="7" type="primary">nusB</name>
    <name evidence="7" type="ORF">CKF58_05825</name>
</gene>
<keyword evidence="5" id="KW-0804">Transcription</keyword>
<keyword evidence="2" id="KW-0889">Transcription antitermination</keyword>
<dbReference type="SUPFAM" id="SSF48013">
    <property type="entry name" value="NusB-like"/>
    <property type="match status" value="1"/>
</dbReference>
<dbReference type="Pfam" id="PF01029">
    <property type="entry name" value="NusB"/>
    <property type="match status" value="1"/>
</dbReference>
<organism evidence="7 8">
    <name type="scientific">Psittacicella hinzii</name>
    <dbReference type="NCBI Taxonomy" id="2028575"/>
    <lineage>
        <taxon>Bacteria</taxon>
        <taxon>Pseudomonadati</taxon>
        <taxon>Pseudomonadota</taxon>
        <taxon>Gammaproteobacteria</taxon>
        <taxon>Pasteurellales</taxon>
        <taxon>Psittacicellaceae</taxon>
        <taxon>Psittacicella</taxon>
    </lineage>
</organism>
<sequence length="167" mass="19158">MINNTPNLRRRVSRLAACQCLYSYDLTKNSATNIFTQFLEFHAAEQATFIFDEDYFRHLFFGTVQQINYLDEIIAQQSSRNIKLIDPIVRAILRYSIFELLDKTTPAPVVIDEALEVTKAMVGKGIHTFVHSILDSTNKKYNSNENNSLATNNKNVDEDNQVNDISF</sequence>
<name>A0A3A1YG03_9GAMM</name>
<dbReference type="NCBIfam" id="TIGR01951">
    <property type="entry name" value="nusB"/>
    <property type="match status" value="1"/>
</dbReference>
<evidence type="ECO:0000313" key="7">
    <source>
        <dbReference type="EMBL" id="RIY36481.1"/>
    </source>
</evidence>
<dbReference type="InterPro" id="IPR006027">
    <property type="entry name" value="NusB_RsmB_TIM44"/>
</dbReference>
<feature type="domain" description="NusB/RsmB/TIM44" evidence="6">
    <location>
        <begin position="13"/>
        <end position="137"/>
    </location>
</feature>
<keyword evidence="3" id="KW-0694">RNA-binding</keyword>